<proteinExistence type="inferred from homology"/>
<name>A0ABT7FHZ0_9RHOB</name>
<evidence type="ECO:0000256" key="10">
    <source>
        <dbReference type="ARBA" id="ARBA00023136"/>
    </source>
</evidence>
<evidence type="ECO:0000256" key="7">
    <source>
        <dbReference type="ARBA" id="ARBA00022903"/>
    </source>
</evidence>
<comment type="caution">
    <text evidence="11">Lacks conserved residue(s) required for the propagation of feature annotation.</text>
</comment>
<evidence type="ECO:0000256" key="6">
    <source>
        <dbReference type="ARBA" id="ARBA00022692"/>
    </source>
</evidence>
<feature type="transmembrane region" description="Helical" evidence="11">
    <location>
        <begin position="157"/>
        <end position="176"/>
    </location>
</feature>
<evidence type="ECO:0000256" key="3">
    <source>
        <dbReference type="ARBA" id="ARBA00022448"/>
    </source>
</evidence>
<feature type="transmembrane region" description="Helical" evidence="11">
    <location>
        <begin position="128"/>
        <end position="151"/>
    </location>
</feature>
<keyword evidence="10 11" id="KW-0472">Membrane</keyword>
<comment type="similarity">
    <text evidence="2 11">Belongs to the ABC-2 integral membrane protein family.</text>
</comment>
<keyword evidence="6 11" id="KW-0812">Transmembrane</keyword>
<comment type="caution">
    <text evidence="13">The sequence shown here is derived from an EMBL/GenBank/DDBJ whole genome shotgun (WGS) entry which is preliminary data.</text>
</comment>
<evidence type="ECO:0000256" key="11">
    <source>
        <dbReference type="RuleBase" id="RU361157"/>
    </source>
</evidence>
<dbReference type="InterPro" id="IPR013525">
    <property type="entry name" value="ABC2_TM"/>
</dbReference>
<gene>
    <name evidence="13" type="ORF">QO034_15755</name>
</gene>
<dbReference type="Pfam" id="PF01061">
    <property type="entry name" value="ABC2_membrane"/>
    <property type="match status" value="1"/>
</dbReference>
<accession>A0ABT7FHZ0</accession>
<keyword evidence="14" id="KW-1185">Reference proteome</keyword>
<evidence type="ECO:0000313" key="14">
    <source>
        <dbReference type="Proteomes" id="UP001227126"/>
    </source>
</evidence>
<evidence type="ECO:0000256" key="5">
    <source>
        <dbReference type="ARBA" id="ARBA00022597"/>
    </source>
</evidence>
<dbReference type="PANTHER" id="PTHR30413:SF10">
    <property type="entry name" value="CAPSULE POLYSACCHARIDE EXPORT INNER-MEMBRANE PROTEIN CTRC"/>
    <property type="match status" value="1"/>
</dbReference>
<keyword evidence="5" id="KW-0762">Sugar transport</keyword>
<keyword evidence="3 11" id="KW-0813">Transport</keyword>
<dbReference type="PANTHER" id="PTHR30413">
    <property type="entry name" value="INNER MEMBRANE TRANSPORT PERMEASE"/>
    <property type="match status" value="1"/>
</dbReference>
<dbReference type="Proteomes" id="UP001227126">
    <property type="component" value="Unassembled WGS sequence"/>
</dbReference>
<evidence type="ECO:0000256" key="1">
    <source>
        <dbReference type="ARBA" id="ARBA00004651"/>
    </source>
</evidence>
<evidence type="ECO:0000313" key="13">
    <source>
        <dbReference type="EMBL" id="MDK3074553.1"/>
    </source>
</evidence>
<feature type="domain" description="ABC transmembrane type-2" evidence="12">
    <location>
        <begin position="14"/>
        <end position="235"/>
    </location>
</feature>
<dbReference type="InterPro" id="IPR000412">
    <property type="entry name" value="ABC_2_transport"/>
</dbReference>
<feature type="transmembrane region" description="Helical" evidence="11">
    <location>
        <begin position="15"/>
        <end position="36"/>
    </location>
</feature>
<evidence type="ECO:0000259" key="12">
    <source>
        <dbReference type="PROSITE" id="PS51012"/>
    </source>
</evidence>
<organism evidence="13 14">
    <name type="scientific">Sedimentitalea xiamensis</name>
    <dbReference type="NCBI Taxonomy" id="3050037"/>
    <lineage>
        <taxon>Bacteria</taxon>
        <taxon>Pseudomonadati</taxon>
        <taxon>Pseudomonadota</taxon>
        <taxon>Alphaproteobacteria</taxon>
        <taxon>Rhodobacterales</taxon>
        <taxon>Paracoccaceae</taxon>
        <taxon>Sedimentitalea</taxon>
    </lineage>
</organism>
<keyword evidence="4 11" id="KW-1003">Cell membrane</keyword>
<keyword evidence="7" id="KW-0972">Capsule biogenesis/degradation</keyword>
<feature type="transmembrane region" description="Helical" evidence="11">
    <location>
        <begin position="213"/>
        <end position="232"/>
    </location>
</feature>
<protein>
    <recommendedName>
        <fullName evidence="11">Transport permease protein</fullName>
    </recommendedName>
</protein>
<dbReference type="PRINTS" id="PR00164">
    <property type="entry name" value="ABC2TRNSPORT"/>
</dbReference>
<keyword evidence="8 11" id="KW-1133">Transmembrane helix</keyword>
<evidence type="ECO:0000256" key="4">
    <source>
        <dbReference type="ARBA" id="ARBA00022475"/>
    </source>
</evidence>
<feature type="transmembrane region" description="Helical" evidence="11">
    <location>
        <begin position="94"/>
        <end position="116"/>
    </location>
</feature>
<dbReference type="PROSITE" id="PS51012">
    <property type="entry name" value="ABC_TM2"/>
    <property type="match status" value="1"/>
</dbReference>
<sequence>MLREMSTRYGRTPGGYIWGILEPLAAILFLSVGFSLVLRTPALGTSFLLFYTSGYLPFHLYQSVSNMVAASVRFSKPLLKYPAVTWLDAVLARFLLNGLTGILITAILTAGILTVIDSRTMLDLPPIIEAMSLALLLGLGVGVLNCALSGLYPLWEVIWSILTRPLFLASGIIYLFESLPQLAQDILWYNPLVHIVGLMRTGFYPTYTAAHVSPLYVLSVSLILLTMGLLLMGRYHREILNR</sequence>
<dbReference type="InterPro" id="IPR047817">
    <property type="entry name" value="ABC2_TM_bact-type"/>
</dbReference>
<keyword evidence="9" id="KW-0625">Polysaccharide transport</keyword>
<comment type="subcellular location">
    <subcellularLocation>
        <location evidence="11">Cell inner membrane</location>
        <topology evidence="11">Multi-pass membrane protein</topology>
    </subcellularLocation>
    <subcellularLocation>
        <location evidence="1">Cell membrane</location>
        <topology evidence="1">Multi-pass membrane protein</topology>
    </subcellularLocation>
</comment>
<evidence type="ECO:0000256" key="9">
    <source>
        <dbReference type="ARBA" id="ARBA00023047"/>
    </source>
</evidence>
<evidence type="ECO:0000256" key="8">
    <source>
        <dbReference type="ARBA" id="ARBA00022989"/>
    </source>
</evidence>
<reference evidence="13 14" key="1">
    <citation type="submission" date="2023-05" db="EMBL/GenBank/DDBJ databases">
        <title>Sedimentitalea sp. nov. JM2-8.</title>
        <authorList>
            <person name="Huang J."/>
        </authorList>
    </citation>
    <scope>NUCLEOTIDE SEQUENCE [LARGE SCALE GENOMIC DNA]</scope>
    <source>
        <strain evidence="13 14">JM2-8</strain>
    </source>
</reference>
<dbReference type="EMBL" id="JASNJE010000021">
    <property type="protein sequence ID" value="MDK3074553.1"/>
    <property type="molecule type" value="Genomic_DNA"/>
</dbReference>
<evidence type="ECO:0000256" key="2">
    <source>
        <dbReference type="ARBA" id="ARBA00007783"/>
    </source>
</evidence>